<gene>
    <name evidence="1" type="ORF">HPB50_002717</name>
</gene>
<keyword evidence="2" id="KW-1185">Reference proteome</keyword>
<evidence type="ECO:0000313" key="1">
    <source>
        <dbReference type="EMBL" id="KAH6944344.1"/>
    </source>
</evidence>
<proteinExistence type="predicted"/>
<dbReference type="EMBL" id="CM023481">
    <property type="protein sequence ID" value="KAH6944344.1"/>
    <property type="molecule type" value="Genomic_DNA"/>
</dbReference>
<sequence length="322" mass="36976">MGDLFDLEGVLKRNWDTNSLSQIVSCSALVKIVGDYEDIYIAHDAWFLYRGMLRVQKRYIFPWHRTAHLTGIEDIIPGHTITMSSYAGNLVSWDNFYLSSTGLAITETSIVNRNLDLWDTVVPESGALTWIRSAIATRLAVTGKEWVDIITRDNSGTYFPDVMTISNQLPVVEQYGDFYTFENCPRAKIFRRDHVKVKDMKSMLKLMRYNDFRNDPLSVCNCTPPYNPTYAIAARFDLFDPQGTYDMPGMYRHAVGGIDAKVTNYRLFSSLDLVGVSGPTWDDQPPFQWSTSGFTDGHVGQPDRWQFDPAQYKWAEPRLQWR</sequence>
<dbReference type="Proteomes" id="UP000821845">
    <property type="component" value="Chromosome 1"/>
</dbReference>
<reference evidence="1" key="1">
    <citation type="submission" date="2020-05" db="EMBL/GenBank/DDBJ databases">
        <title>Large-scale comparative analyses of tick genomes elucidate their genetic diversity and vector capacities.</title>
        <authorList>
            <person name="Jia N."/>
            <person name="Wang J."/>
            <person name="Shi W."/>
            <person name="Du L."/>
            <person name="Sun Y."/>
            <person name="Zhan W."/>
            <person name="Jiang J."/>
            <person name="Wang Q."/>
            <person name="Zhang B."/>
            <person name="Ji P."/>
            <person name="Sakyi L.B."/>
            <person name="Cui X."/>
            <person name="Yuan T."/>
            <person name="Jiang B."/>
            <person name="Yang W."/>
            <person name="Lam T.T.-Y."/>
            <person name="Chang Q."/>
            <person name="Ding S."/>
            <person name="Wang X."/>
            <person name="Zhu J."/>
            <person name="Ruan X."/>
            <person name="Zhao L."/>
            <person name="Wei J."/>
            <person name="Que T."/>
            <person name="Du C."/>
            <person name="Cheng J."/>
            <person name="Dai P."/>
            <person name="Han X."/>
            <person name="Huang E."/>
            <person name="Gao Y."/>
            <person name="Liu J."/>
            <person name="Shao H."/>
            <person name="Ye R."/>
            <person name="Li L."/>
            <person name="Wei W."/>
            <person name="Wang X."/>
            <person name="Wang C."/>
            <person name="Yang T."/>
            <person name="Huo Q."/>
            <person name="Li W."/>
            <person name="Guo W."/>
            <person name="Chen H."/>
            <person name="Zhou L."/>
            <person name="Ni X."/>
            <person name="Tian J."/>
            <person name="Zhou Y."/>
            <person name="Sheng Y."/>
            <person name="Liu T."/>
            <person name="Pan Y."/>
            <person name="Xia L."/>
            <person name="Li J."/>
            <person name="Zhao F."/>
            <person name="Cao W."/>
        </authorList>
    </citation>
    <scope>NUCLEOTIDE SEQUENCE</scope>
    <source>
        <strain evidence="1">Hyas-2018</strain>
    </source>
</reference>
<accession>A0ACB7TE76</accession>
<evidence type="ECO:0000313" key="2">
    <source>
        <dbReference type="Proteomes" id="UP000821845"/>
    </source>
</evidence>
<name>A0ACB7TE76_HYAAI</name>
<protein>
    <submittedName>
        <fullName evidence="1">Uncharacterized protein</fullName>
    </submittedName>
</protein>
<comment type="caution">
    <text evidence="1">The sequence shown here is derived from an EMBL/GenBank/DDBJ whole genome shotgun (WGS) entry which is preliminary data.</text>
</comment>
<organism evidence="1 2">
    <name type="scientific">Hyalomma asiaticum</name>
    <name type="common">Tick</name>
    <dbReference type="NCBI Taxonomy" id="266040"/>
    <lineage>
        <taxon>Eukaryota</taxon>
        <taxon>Metazoa</taxon>
        <taxon>Ecdysozoa</taxon>
        <taxon>Arthropoda</taxon>
        <taxon>Chelicerata</taxon>
        <taxon>Arachnida</taxon>
        <taxon>Acari</taxon>
        <taxon>Parasitiformes</taxon>
        <taxon>Ixodida</taxon>
        <taxon>Ixodoidea</taxon>
        <taxon>Ixodidae</taxon>
        <taxon>Hyalomminae</taxon>
        <taxon>Hyalomma</taxon>
    </lineage>
</organism>